<proteinExistence type="predicted"/>
<reference evidence="2" key="1">
    <citation type="submission" date="2020-02" db="EMBL/GenBank/DDBJ databases">
        <authorList>
            <person name="Meier V. D."/>
        </authorList>
    </citation>
    <scope>NUCLEOTIDE SEQUENCE</scope>
    <source>
        <strain evidence="2">AVDCRST_MAG40</strain>
    </source>
</reference>
<feature type="compositionally biased region" description="Basic residues" evidence="1">
    <location>
        <begin position="52"/>
        <end position="88"/>
    </location>
</feature>
<gene>
    <name evidence="2" type="ORF">AVDCRST_MAG40-1438</name>
</gene>
<feature type="non-terminal residue" evidence="2">
    <location>
        <position position="118"/>
    </location>
</feature>
<feature type="compositionally biased region" description="Basic and acidic residues" evidence="1">
    <location>
        <begin position="99"/>
        <end position="118"/>
    </location>
</feature>
<evidence type="ECO:0000256" key="1">
    <source>
        <dbReference type="SAM" id="MobiDB-lite"/>
    </source>
</evidence>
<protein>
    <submittedName>
        <fullName evidence="2">Uncharacterized protein</fullName>
    </submittedName>
</protein>
<evidence type="ECO:0000313" key="2">
    <source>
        <dbReference type="EMBL" id="CAA9320483.1"/>
    </source>
</evidence>
<feature type="non-terminal residue" evidence="2">
    <location>
        <position position="1"/>
    </location>
</feature>
<dbReference type="AlphaFoldDB" id="A0A6J4L2E9"/>
<feature type="compositionally biased region" description="Basic and acidic residues" evidence="1">
    <location>
        <begin position="26"/>
        <end position="49"/>
    </location>
</feature>
<name>A0A6J4L2E9_9BACT</name>
<feature type="region of interest" description="Disordered" evidence="1">
    <location>
        <begin position="1"/>
        <end position="118"/>
    </location>
</feature>
<dbReference type="EMBL" id="CADCTX010000454">
    <property type="protein sequence ID" value="CAA9320483.1"/>
    <property type="molecule type" value="Genomic_DNA"/>
</dbReference>
<organism evidence="2">
    <name type="scientific">uncultured Gemmatimonadaceae bacterium</name>
    <dbReference type="NCBI Taxonomy" id="246130"/>
    <lineage>
        <taxon>Bacteria</taxon>
        <taxon>Pseudomonadati</taxon>
        <taxon>Gemmatimonadota</taxon>
        <taxon>Gemmatimonadia</taxon>
        <taxon>Gemmatimonadales</taxon>
        <taxon>Gemmatimonadaceae</taxon>
        <taxon>environmental samples</taxon>
    </lineage>
</organism>
<sequence>RPVPPARGDAHPRGARGGARLPLAGEHPRAQERALARRDPRRRGSDRPRTSGPRRRGRRRRRRGTRRRRRAAHPRGRRARRHRARALGHRWQQGARGPAPRDRALDAQREGQAVRRRV</sequence>
<accession>A0A6J4L2E9</accession>